<organism evidence="3 4">
    <name type="scientific">Flavobacterium silvaticum</name>
    <dbReference type="NCBI Taxonomy" id="1852020"/>
    <lineage>
        <taxon>Bacteria</taxon>
        <taxon>Pseudomonadati</taxon>
        <taxon>Bacteroidota</taxon>
        <taxon>Flavobacteriia</taxon>
        <taxon>Flavobacteriales</taxon>
        <taxon>Flavobacteriaceae</taxon>
        <taxon>Flavobacterium</taxon>
    </lineage>
</organism>
<dbReference type="AlphaFoldDB" id="A0A972JIF4"/>
<keyword evidence="1" id="KW-0732">Signal</keyword>
<dbReference type="InterPro" id="IPR013766">
    <property type="entry name" value="Thioredoxin_domain"/>
</dbReference>
<dbReference type="PANTHER" id="PTHR15337">
    <property type="entry name" value="ANTERIOR GRADIENT PROTEIN-RELATED"/>
    <property type="match status" value="1"/>
</dbReference>
<dbReference type="Proteomes" id="UP000712080">
    <property type="component" value="Unassembled WGS sequence"/>
</dbReference>
<dbReference type="Pfam" id="PF13899">
    <property type="entry name" value="Thioredoxin_7"/>
    <property type="match status" value="1"/>
</dbReference>
<feature type="domain" description="Thioredoxin" evidence="2">
    <location>
        <begin position="1"/>
        <end position="141"/>
    </location>
</feature>
<gene>
    <name evidence="3" type="ORF">G6047_13050</name>
</gene>
<dbReference type="RefSeq" id="WP_169528069.1">
    <property type="nucleotide sequence ID" value="NZ_JAAMPU010000107.1"/>
</dbReference>
<protein>
    <submittedName>
        <fullName evidence="3">Thioredoxin family protein</fullName>
    </submittedName>
</protein>
<dbReference type="PANTHER" id="PTHR15337:SF11">
    <property type="entry name" value="THIOREDOXIN DOMAIN-CONTAINING PROTEIN"/>
    <property type="match status" value="1"/>
</dbReference>
<dbReference type="InterPro" id="IPR051099">
    <property type="entry name" value="AGR/TXD"/>
</dbReference>
<accession>A0A972JIF4</accession>
<dbReference type="InterPro" id="IPR036249">
    <property type="entry name" value="Thioredoxin-like_sf"/>
</dbReference>
<dbReference type="SUPFAM" id="SSF52833">
    <property type="entry name" value="Thioredoxin-like"/>
    <property type="match status" value="1"/>
</dbReference>
<name>A0A972JIF4_9FLAO</name>
<evidence type="ECO:0000313" key="4">
    <source>
        <dbReference type="Proteomes" id="UP000712080"/>
    </source>
</evidence>
<dbReference type="PROSITE" id="PS51352">
    <property type="entry name" value="THIOREDOXIN_2"/>
    <property type="match status" value="1"/>
</dbReference>
<dbReference type="EMBL" id="JAAMPU010000107">
    <property type="protein sequence ID" value="NMH28965.1"/>
    <property type="molecule type" value="Genomic_DNA"/>
</dbReference>
<reference evidence="3" key="1">
    <citation type="submission" date="2020-02" db="EMBL/GenBank/DDBJ databases">
        <title>Flavobacterium sp. genome.</title>
        <authorList>
            <person name="Jung H.S."/>
            <person name="Baek J.H."/>
            <person name="Jeon C.O."/>
        </authorList>
    </citation>
    <scope>NUCLEOTIDE SEQUENCE</scope>
    <source>
        <strain evidence="3">SE-s28</strain>
    </source>
</reference>
<evidence type="ECO:0000256" key="1">
    <source>
        <dbReference type="ARBA" id="ARBA00022729"/>
    </source>
</evidence>
<proteinExistence type="predicted"/>
<keyword evidence="4" id="KW-1185">Reference proteome</keyword>
<sequence length="141" mass="15957">MKLGLISTFILFSGLVNGQQWHTDLAEATQEASAANKNILVFFSVADACDACRRLDNIVFKSEEFQQYANQNLILVKMDFQAPTDAATKAKNLMIVEKYNKDGFFPWVVVIDKNGKVLGKADMYDNQSPQEYLRKIKNINN</sequence>
<evidence type="ECO:0000313" key="3">
    <source>
        <dbReference type="EMBL" id="NMH28965.1"/>
    </source>
</evidence>
<comment type="caution">
    <text evidence="3">The sequence shown here is derived from an EMBL/GenBank/DDBJ whole genome shotgun (WGS) entry which is preliminary data.</text>
</comment>
<dbReference type="Gene3D" id="3.40.30.10">
    <property type="entry name" value="Glutaredoxin"/>
    <property type="match status" value="1"/>
</dbReference>
<evidence type="ECO:0000259" key="2">
    <source>
        <dbReference type="PROSITE" id="PS51352"/>
    </source>
</evidence>